<evidence type="ECO:0008006" key="6">
    <source>
        <dbReference type="Google" id="ProtNLM"/>
    </source>
</evidence>
<reference evidence="5" key="1">
    <citation type="submission" date="2017-09" db="EMBL/GenBank/DDBJ databases">
        <title>Depth-based differentiation of microbial function through sediment-hosted aquifers and enrichment of novel symbionts in the deep terrestrial subsurface.</title>
        <authorList>
            <person name="Probst A.J."/>
            <person name="Ladd B."/>
            <person name="Jarett J.K."/>
            <person name="Geller-Mcgrath D.E."/>
            <person name="Sieber C.M.K."/>
            <person name="Emerson J.B."/>
            <person name="Anantharaman K."/>
            <person name="Thomas B.C."/>
            <person name="Malmstrom R."/>
            <person name="Stieglmeier M."/>
            <person name="Klingl A."/>
            <person name="Woyke T."/>
            <person name="Ryan C.M."/>
            <person name="Banfield J.F."/>
        </authorList>
    </citation>
    <scope>NUCLEOTIDE SEQUENCE [LARGE SCALE GENOMIC DNA]</scope>
</reference>
<gene>
    <name evidence="4" type="ORF">COS55_00870</name>
</gene>
<protein>
    <recommendedName>
        <fullName evidence="6">Glycosidase</fullName>
    </recommendedName>
</protein>
<comment type="caution">
    <text evidence="4">The sequence shown here is derived from an EMBL/GenBank/DDBJ whole genome shotgun (WGS) entry which is preliminary data.</text>
</comment>
<evidence type="ECO:0000256" key="3">
    <source>
        <dbReference type="ARBA" id="ARBA00024356"/>
    </source>
</evidence>
<evidence type="ECO:0000313" key="5">
    <source>
        <dbReference type="Proteomes" id="UP000230399"/>
    </source>
</evidence>
<dbReference type="InterPro" id="IPR023296">
    <property type="entry name" value="Glyco_hydro_beta-prop_sf"/>
</dbReference>
<proteinExistence type="inferred from homology"/>
<dbReference type="Gene3D" id="2.115.10.20">
    <property type="entry name" value="Glycosyl hydrolase domain, family 43"/>
    <property type="match status" value="1"/>
</dbReference>
<evidence type="ECO:0000256" key="1">
    <source>
        <dbReference type="ARBA" id="ARBA00022676"/>
    </source>
</evidence>
<dbReference type="Pfam" id="PF04041">
    <property type="entry name" value="Glyco_hydro_130"/>
    <property type="match status" value="1"/>
</dbReference>
<dbReference type="Proteomes" id="UP000230399">
    <property type="component" value="Unassembled WGS sequence"/>
</dbReference>
<evidence type="ECO:0000256" key="2">
    <source>
        <dbReference type="ARBA" id="ARBA00022679"/>
    </source>
</evidence>
<keyword evidence="1" id="KW-0328">Glycosyltransferase</keyword>
<name>A0A2M7BFG8_9BACT</name>
<dbReference type="GO" id="GO:0016757">
    <property type="term" value="F:glycosyltransferase activity"/>
    <property type="evidence" value="ECO:0007669"/>
    <property type="project" value="UniProtKB-KW"/>
</dbReference>
<dbReference type="InterPro" id="IPR007184">
    <property type="entry name" value="Mannoside_phosphorylase"/>
</dbReference>
<organism evidence="4 5">
    <name type="scientific">Candidatus Shapirobacteria bacterium CG03_land_8_20_14_0_80_40_19</name>
    <dbReference type="NCBI Taxonomy" id="1974880"/>
    <lineage>
        <taxon>Bacteria</taxon>
        <taxon>Candidatus Shapironibacteriota</taxon>
    </lineage>
</organism>
<dbReference type="SUPFAM" id="SSF75005">
    <property type="entry name" value="Arabinanase/levansucrase/invertase"/>
    <property type="match status" value="1"/>
</dbReference>
<sequence>MFTRYFGNPILSSDKNHGWEGMAVFNPGVTLFQGKFYLLYRAIGEYKDYISNVGLAVSEDGFNFTRNPEPLLSPEEIQERYGIEDLRVNNLEGAFYLTHTALTRPATKGGEPHQVSLIKTRDFKNFQKMGVITPKYFCSRNAVLFPEKINGKYAMLHRPLYLTRTKHPQDFLLPRDPSVWISYSEDFFHWTGRKVVL</sequence>
<comment type="similarity">
    <text evidence="3">Belongs to the glycosyl hydrolase 130 family.</text>
</comment>
<feature type="non-terminal residue" evidence="4">
    <location>
        <position position="197"/>
    </location>
</feature>
<accession>A0A2M7BFG8</accession>
<keyword evidence="2" id="KW-0808">Transferase</keyword>
<evidence type="ECO:0000313" key="4">
    <source>
        <dbReference type="EMBL" id="PIV01875.1"/>
    </source>
</evidence>
<dbReference type="PANTHER" id="PTHR34106:SF5">
    <property type="entry name" value="GLYCOSIDASE"/>
    <property type="match status" value="1"/>
</dbReference>
<dbReference type="PANTHER" id="PTHR34106">
    <property type="entry name" value="GLYCOSIDASE"/>
    <property type="match status" value="1"/>
</dbReference>
<dbReference type="EMBL" id="PEVD01000012">
    <property type="protein sequence ID" value="PIV01875.1"/>
    <property type="molecule type" value="Genomic_DNA"/>
</dbReference>
<dbReference type="AlphaFoldDB" id="A0A2M7BFG8"/>